<dbReference type="InterPro" id="IPR013766">
    <property type="entry name" value="Thioredoxin_domain"/>
</dbReference>
<dbReference type="InterPro" id="IPR000866">
    <property type="entry name" value="AhpC/TSA"/>
</dbReference>
<name>A0A1W2BCE4_9SPHI</name>
<dbReference type="Gene3D" id="3.40.30.10">
    <property type="entry name" value="Glutaredoxin"/>
    <property type="match status" value="1"/>
</dbReference>
<dbReference type="InterPro" id="IPR036249">
    <property type="entry name" value="Thioredoxin-like_sf"/>
</dbReference>
<evidence type="ECO:0000256" key="3">
    <source>
        <dbReference type="ARBA" id="ARBA00023157"/>
    </source>
</evidence>
<evidence type="ECO:0000256" key="2">
    <source>
        <dbReference type="ARBA" id="ARBA00022748"/>
    </source>
</evidence>
<dbReference type="AlphaFoldDB" id="A0A1W2BCE4"/>
<dbReference type="PROSITE" id="PS51352">
    <property type="entry name" value="THIOREDOXIN_2"/>
    <property type="match status" value="1"/>
</dbReference>
<dbReference type="InterPro" id="IPR050553">
    <property type="entry name" value="Thioredoxin_ResA/DsbE_sf"/>
</dbReference>
<evidence type="ECO:0000313" key="7">
    <source>
        <dbReference type="EMBL" id="SMC70579.1"/>
    </source>
</evidence>
<feature type="domain" description="Thioredoxin" evidence="6">
    <location>
        <begin position="320"/>
        <end position="461"/>
    </location>
</feature>
<dbReference type="GO" id="GO:0016209">
    <property type="term" value="F:antioxidant activity"/>
    <property type="evidence" value="ECO:0007669"/>
    <property type="project" value="InterPro"/>
</dbReference>
<evidence type="ECO:0000256" key="1">
    <source>
        <dbReference type="ARBA" id="ARBA00004196"/>
    </source>
</evidence>
<dbReference type="InterPro" id="IPR017937">
    <property type="entry name" value="Thioredoxin_CS"/>
</dbReference>
<gene>
    <name evidence="7" type="ORF">SAMN04488101_102328</name>
</gene>
<feature type="chain" id="PRO_5012868037" evidence="5">
    <location>
        <begin position="22"/>
        <end position="466"/>
    </location>
</feature>
<reference evidence="7 8" key="1">
    <citation type="submission" date="2017-04" db="EMBL/GenBank/DDBJ databases">
        <authorList>
            <person name="Afonso C.L."/>
            <person name="Miller P.J."/>
            <person name="Scott M.A."/>
            <person name="Spackman E."/>
            <person name="Goraichik I."/>
            <person name="Dimitrov K.M."/>
            <person name="Suarez D.L."/>
            <person name="Swayne D.E."/>
        </authorList>
    </citation>
    <scope>NUCLEOTIDE SEQUENCE [LARGE SCALE GENOMIC DNA]</scope>
    <source>
        <strain evidence="7 8">DSM 19625</strain>
    </source>
</reference>
<dbReference type="Pfam" id="PF00578">
    <property type="entry name" value="AhpC-TSA"/>
    <property type="match status" value="1"/>
</dbReference>
<dbReference type="GO" id="GO:0016491">
    <property type="term" value="F:oxidoreductase activity"/>
    <property type="evidence" value="ECO:0007669"/>
    <property type="project" value="InterPro"/>
</dbReference>
<dbReference type="PANTHER" id="PTHR42852">
    <property type="entry name" value="THIOL:DISULFIDE INTERCHANGE PROTEIN DSBE"/>
    <property type="match status" value="1"/>
</dbReference>
<keyword evidence="4" id="KW-0676">Redox-active center</keyword>
<dbReference type="GO" id="GO:0016853">
    <property type="term" value="F:isomerase activity"/>
    <property type="evidence" value="ECO:0007669"/>
    <property type="project" value="UniProtKB-KW"/>
</dbReference>
<keyword evidence="5" id="KW-0732">Signal</keyword>
<dbReference type="GO" id="GO:0017004">
    <property type="term" value="P:cytochrome complex assembly"/>
    <property type="evidence" value="ECO:0007669"/>
    <property type="project" value="UniProtKB-KW"/>
</dbReference>
<dbReference type="SUPFAM" id="SSF52833">
    <property type="entry name" value="Thioredoxin-like"/>
    <property type="match status" value="1"/>
</dbReference>
<keyword evidence="3" id="KW-1015">Disulfide bond</keyword>
<evidence type="ECO:0000313" key="8">
    <source>
        <dbReference type="Proteomes" id="UP000192678"/>
    </source>
</evidence>
<dbReference type="PROSITE" id="PS00194">
    <property type="entry name" value="THIOREDOXIN_1"/>
    <property type="match status" value="1"/>
</dbReference>
<dbReference type="STRING" id="475255.SAMN04488101_102328"/>
<sequence length="466" mass="52735">MIKTGIITLTMFCSMGLAALAQKPVEIKGTLSSPLNKQVKLYSVLEGTLEEVTAVNVKEDGAFRFMFYPEYEGFYVLGTGTAMAPSHNNTFYFKGGDNLDLSLTDTTYVLQGKLNSKENQMISKWFEHSFKVKQKSVEWARHYTGSTFKDFFPDLEALSNSSKEFIAKHKSGNPKFDQVFPILVKWDLAAFGIGYIFTPRRIHPTPEEYTPAINYINAGNFTKSAKETFLYPFGLRTLKSLTLLETMKNKISISKSIVGLETNLKFVLSDTLKGDLVLDYLSHQKDQRNFSEAFNKYGKLIVTPRQKKVLAQYESKLSPFKPGDQAFAFSFPDVNDKHVSVNDLKGKVVVIDVWATWCGPCKQEIPHIEKLGEEFKGKDIAFVSISVDQLKDKEKWLQMIKDEHMGGIQLFAGSGNEFSKHYVINTIPRFFVFDKHGKLVTADAPRPSDPKLKLILEEELKKANSK</sequence>
<evidence type="ECO:0000259" key="6">
    <source>
        <dbReference type="PROSITE" id="PS51352"/>
    </source>
</evidence>
<organism evidence="7 8">
    <name type="scientific">Pedobacter nyackensis</name>
    <dbReference type="NCBI Taxonomy" id="475255"/>
    <lineage>
        <taxon>Bacteria</taxon>
        <taxon>Pseudomonadati</taxon>
        <taxon>Bacteroidota</taxon>
        <taxon>Sphingobacteriia</taxon>
        <taxon>Sphingobacteriales</taxon>
        <taxon>Sphingobacteriaceae</taxon>
        <taxon>Pedobacter</taxon>
    </lineage>
</organism>
<dbReference type="GO" id="GO:0030313">
    <property type="term" value="C:cell envelope"/>
    <property type="evidence" value="ECO:0007669"/>
    <property type="project" value="UniProtKB-SubCell"/>
</dbReference>
<dbReference type="RefSeq" id="WP_084288109.1">
    <property type="nucleotide sequence ID" value="NZ_FWYB01000002.1"/>
</dbReference>
<dbReference type="CDD" id="cd02966">
    <property type="entry name" value="TlpA_like_family"/>
    <property type="match status" value="1"/>
</dbReference>
<comment type="subcellular location">
    <subcellularLocation>
        <location evidence="1">Cell envelope</location>
    </subcellularLocation>
</comment>
<keyword evidence="8" id="KW-1185">Reference proteome</keyword>
<feature type="signal peptide" evidence="5">
    <location>
        <begin position="1"/>
        <end position="21"/>
    </location>
</feature>
<dbReference type="PANTHER" id="PTHR42852:SF6">
    <property type="entry name" value="THIOL:DISULFIDE INTERCHANGE PROTEIN DSBE"/>
    <property type="match status" value="1"/>
</dbReference>
<keyword evidence="2" id="KW-0201">Cytochrome c-type biogenesis</keyword>
<keyword evidence="7" id="KW-0413">Isomerase</keyword>
<accession>A0A1W2BCE4</accession>
<dbReference type="Proteomes" id="UP000192678">
    <property type="component" value="Unassembled WGS sequence"/>
</dbReference>
<protein>
    <submittedName>
        <fullName evidence="7">Thiol-disulfide isomerase or thioredoxin</fullName>
    </submittedName>
</protein>
<evidence type="ECO:0000256" key="4">
    <source>
        <dbReference type="ARBA" id="ARBA00023284"/>
    </source>
</evidence>
<dbReference type="EMBL" id="FWYB01000002">
    <property type="protein sequence ID" value="SMC70579.1"/>
    <property type="molecule type" value="Genomic_DNA"/>
</dbReference>
<dbReference type="OrthoDB" id="1120316at2"/>
<evidence type="ECO:0000256" key="5">
    <source>
        <dbReference type="SAM" id="SignalP"/>
    </source>
</evidence>
<proteinExistence type="predicted"/>